<evidence type="ECO:0000313" key="4">
    <source>
        <dbReference type="Proteomes" id="UP000231693"/>
    </source>
</evidence>
<gene>
    <name evidence="3" type="ORF">CLV28_0993</name>
</gene>
<dbReference type="Pfam" id="PF00403">
    <property type="entry name" value="HMA"/>
    <property type="match status" value="1"/>
</dbReference>
<evidence type="ECO:0000256" key="1">
    <source>
        <dbReference type="ARBA" id="ARBA00022723"/>
    </source>
</evidence>
<sequence>MTTVTTLGITGMTCGACVEHVTSDLGQVAGVESVSVELRVGQASRVTVTSDDPLDEAELREAVDESGYGLASLAVQVDAESAQAAAQAAEREAAEAAGGGCCGGGCCGGDASAPEPVTYDPRIPRG</sequence>
<evidence type="ECO:0000313" key="3">
    <source>
        <dbReference type="EMBL" id="PJJ77767.1"/>
    </source>
</evidence>
<dbReference type="Proteomes" id="UP000231693">
    <property type="component" value="Unassembled WGS sequence"/>
</dbReference>
<dbReference type="SUPFAM" id="SSF55008">
    <property type="entry name" value="HMA, heavy metal-associated domain"/>
    <property type="match status" value="1"/>
</dbReference>
<protein>
    <submittedName>
        <fullName evidence="3">Copper chaperone CopZ</fullName>
    </submittedName>
</protein>
<dbReference type="PROSITE" id="PS50846">
    <property type="entry name" value="HMA_2"/>
    <property type="match status" value="1"/>
</dbReference>
<name>A0A2M9D0V3_9CELL</name>
<dbReference type="AlphaFoldDB" id="A0A2M9D0V3"/>
<accession>A0A2M9D0V3</accession>
<keyword evidence="4" id="KW-1185">Reference proteome</keyword>
<organism evidence="3 4">
    <name type="scientific">Sediminihabitans luteus</name>
    <dbReference type="NCBI Taxonomy" id="1138585"/>
    <lineage>
        <taxon>Bacteria</taxon>
        <taxon>Bacillati</taxon>
        <taxon>Actinomycetota</taxon>
        <taxon>Actinomycetes</taxon>
        <taxon>Micrococcales</taxon>
        <taxon>Cellulomonadaceae</taxon>
        <taxon>Sediminihabitans</taxon>
    </lineage>
</organism>
<feature type="domain" description="HMA" evidence="2">
    <location>
        <begin position="3"/>
        <end position="71"/>
    </location>
</feature>
<dbReference type="InterPro" id="IPR006121">
    <property type="entry name" value="HMA_dom"/>
</dbReference>
<dbReference type="GO" id="GO:0046872">
    <property type="term" value="F:metal ion binding"/>
    <property type="evidence" value="ECO:0007669"/>
    <property type="project" value="UniProtKB-KW"/>
</dbReference>
<reference evidence="3 4" key="1">
    <citation type="submission" date="2017-11" db="EMBL/GenBank/DDBJ databases">
        <title>Genomic Encyclopedia of Archaeal and Bacterial Type Strains, Phase II (KMG-II): From Individual Species to Whole Genera.</title>
        <authorList>
            <person name="Goeker M."/>
        </authorList>
    </citation>
    <scope>NUCLEOTIDE SEQUENCE [LARGE SCALE GENOMIC DNA]</scope>
    <source>
        <strain evidence="3 4">DSM 25478</strain>
    </source>
</reference>
<dbReference type="OrthoDB" id="9813965at2"/>
<dbReference type="EMBL" id="PGFE01000001">
    <property type="protein sequence ID" value="PJJ77767.1"/>
    <property type="molecule type" value="Genomic_DNA"/>
</dbReference>
<evidence type="ECO:0000259" key="2">
    <source>
        <dbReference type="PROSITE" id="PS50846"/>
    </source>
</evidence>
<dbReference type="CDD" id="cd00371">
    <property type="entry name" value="HMA"/>
    <property type="match status" value="1"/>
</dbReference>
<proteinExistence type="predicted"/>
<comment type="caution">
    <text evidence="3">The sequence shown here is derived from an EMBL/GenBank/DDBJ whole genome shotgun (WGS) entry which is preliminary data.</text>
</comment>
<dbReference type="PROSITE" id="PS01047">
    <property type="entry name" value="HMA_1"/>
    <property type="match status" value="1"/>
</dbReference>
<keyword evidence="1" id="KW-0479">Metal-binding</keyword>
<dbReference type="RefSeq" id="WP_100422091.1">
    <property type="nucleotide sequence ID" value="NZ_BOOX01000012.1"/>
</dbReference>
<dbReference type="InterPro" id="IPR036163">
    <property type="entry name" value="HMA_dom_sf"/>
</dbReference>
<dbReference type="InterPro" id="IPR017969">
    <property type="entry name" value="Heavy-metal-associated_CS"/>
</dbReference>
<dbReference type="Gene3D" id="3.30.70.100">
    <property type="match status" value="1"/>
</dbReference>